<evidence type="ECO:0000313" key="1">
    <source>
        <dbReference type="EMBL" id="KAK1947017.1"/>
    </source>
</evidence>
<dbReference type="EMBL" id="JASMQC010000002">
    <property type="protein sequence ID" value="KAK1947017.1"/>
    <property type="molecule type" value="Genomic_DNA"/>
</dbReference>
<organism evidence="1 2">
    <name type="scientific">Phytophthora citrophthora</name>
    <dbReference type="NCBI Taxonomy" id="4793"/>
    <lineage>
        <taxon>Eukaryota</taxon>
        <taxon>Sar</taxon>
        <taxon>Stramenopiles</taxon>
        <taxon>Oomycota</taxon>
        <taxon>Peronosporomycetes</taxon>
        <taxon>Peronosporales</taxon>
        <taxon>Peronosporaceae</taxon>
        <taxon>Phytophthora</taxon>
    </lineage>
</organism>
<accession>A0AAD9LU37</accession>
<sequence>MALFKLKCVQLASSLSNMEYVAGENIRYTFTKSELRYRTPVTSHVAYKFLDFQLVGSDARPT</sequence>
<dbReference type="Proteomes" id="UP001259832">
    <property type="component" value="Unassembled WGS sequence"/>
</dbReference>
<evidence type="ECO:0000313" key="2">
    <source>
        <dbReference type="Proteomes" id="UP001259832"/>
    </source>
</evidence>
<comment type="caution">
    <text evidence="1">The sequence shown here is derived from an EMBL/GenBank/DDBJ whole genome shotgun (WGS) entry which is preliminary data.</text>
</comment>
<reference evidence="1" key="1">
    <citation type="submission" date="2023-08" db="EMBL/GenBank/DDBJ databases">
        <title>Reference Genome Resource for the Citrus Pathogen Phytophthora citrophthora.</title>
        <authorList>
            <person name="Moller H."/>
            <person name="Coetzee B."/>
            <person name="Rose L.J."/>
            <person name="Van Niekerk J.M."/>
        </authorList>
    </citation>
    <scope>NUCLEOTIDE SEQUENCE</scope>
    <source>
        <strain evidence="1">STE-U-9442</strain>
    </source>
</reference>
<keyword evidence="2" id="KW-1185">Reference proteome</keyword>
<proteinExistence type="predicted"/>
<dbReference type="AlphaFoldDB" id="A0AAD9LU37"/>
<protein>
    <submittedName>
        <fullName evidence="1">Uncharacterized protein</fullName>
    </submittedName>
</protein>
<name>A0AAD9LU37_9STRA</name>
<gene>
    <name evidence="1" type="ORF">P3T76_001027</name>
</gene>